<feature type="transmembrane region" description="Helical" evidence="8">
    <location>
        <begin position="489"/>
        <end position="511"/>
    </location>
</feature>
<dbReference type="Pfam" id="PF03105">
    <property type="entry name" value="SPX"/>
    <property type="match status" value="1"/>
</dbReference>
<feature type="transmembrane region" description="Helical" evidence="8">
    <location>
        <begin position="603"/>
        <end position="624"/>
    </location>
</feature>
<dbReference type="GO" id="GO:0005794">
    <property type="term" value="C:Golgi apparatus"/>
    <property type="evidence" value="ECO:0007669"/>
    <property type="project" value="TreeGrafter"/>
</dbReference>
<dbReference type="GO" id="GO:0000822">
    <property type="term" value="F:inositol hexakisphosphate binding"/>
    <property type="evidence" value="ECO:0007669"/>
    <property type="project" value="TreeGrafter"/>
</dbReference>
<evidence type="ECO:0000256" key="1">
    <source>
        <dbReference type="ARBA" id="ARBA00004141"/>
    </source>
</evidence>
<feature type="transmembrane region" description="Helical" evidence="8">
    <location>
        <begin position="691"/>
        <end position="708"/>
    </location>
</feature>
<keyword evidence="12" id="KW-1185">Reference proteome</keyword>
<feature type="transmembrane region" description="Helical" evidence="8">
    <location>
        <begin position="793"/>
        <end position="818"/>
    </location>
</feature>
<proteinExistence type="inferred from homology"/>
<evidence type="ECO:0000313" key="12">
    <source>
        <dbReference type="Proteomes" id="UP000636479"/>
    </source>
</evidence>
<feature type="region of interest" description="Disordered" evidence="7">
    <location>
        <begin position="97"/>
        <end position="144"/>
    </location>
</feature>
<sequence length="889" mass="102190">MKFTRYLEDTQIPEWKRAYIDYRLFKERLRAIRQAMHDGALYPVDSYSNSQLGHHGAASMLSVIKSESGENSSEESFSMNMPMETSRRDLAFQAAPNPPRLRLDVSGPSIRPPLADRRPSFHRTLTSQSNPPPPSPGGIGNASRNPRIVLPQLVVRQPTNRSHLVPPSPGGETVTTGGRLARINSNHCNVPSMDQYLTSAAATEPRRTPQPHESDLQKCLEYDLSIVDPLRRHPYAQLSMHQLVPLLSPHELSFFIALDEQVFKVETFYQDRQKIMKTRNQELELQLRELNEHRRRFDAANSEPSPGWRKMLNPLSSRIRALVNLTSKPAANTAEINSTDSKPHGEFVEGVHFDERLDPEKYLAAKRKLKKAVMEHYRALGMLNNYRILNIYATQRVLAKFEKTTKVSVLIHWLHLSPLTKRRFPLNEHTWKKRRPVEPTVFYSDDTLRVMMEELQHIYAVTFERGSTQKAFQRLRAGIQYKSHHNSTFCSGIAIGSALAAFGSGVAYASQKSTRDSIPGWDGLLFIFGVFLVPVLFALLIGFNLLAWSRNRINYTFIFELDLRTRLDHREYWQLPSVLLAGLSYAFWLSFSRTGAPMISPTLWPAIWLGCTAALLIDPFPLLFKSSRYWLIKNTAKLLRSGLRRVEFTDFWLGDQFCSLVFPLSNIPLVVCVYSHGLDSDWRKCGNSSNLWPLNFVLAILPFLVRFVQSVKRYADSKVHTHLINAGKYGAGCVAQFCYILWRHHGSHYDATFAMWIITNTFATSYALAWDFLMDWSVLRLHVRHKLLRQDLIYTHTSLYYVAIVLNTLLRFLWILYIPAGGPDAMLRSFIVGVLEIVRRWQWNFYRLENEQIGNADQYRATREVPLPYATRRDVEEDDEGSEIDTKDA</sequence>
<gene>
    <name evidence="11" type="ORF">MIND_00138500</name>
</gene>
<comment type="similarity">
    <text evidence="2">Belongs to the SYG1 (TC 2.A.94) family.</text>
</comment>
<reference evidence="11" key="1">
    <citation type="submission" date="2020-05" db="EMBL/GenBank/DDBJ databases">
        <title>Mycena genomes resolve the evolution of fungal bioluminescence.</title>
        <authorList>
            <person name="Tsai I.J."/>
        </authorList>
    </citation>
    <scope>NUCLEOTIDE SEQUENCE</scope>
    <source>
        <strain evidence="11">171206Taipei</strain>
    </source>
</reference>
<accession>A0A8H6WGS6</accession>
<dbReference type="PROSITE" id="PS51382">
    <property type="entry name" value="SPX"/>
    <property type="match status" value="1"/>
</dbReference>
<dbReference type="OrthoDB" id="9970435at2759"/>
<comment type="subcellular location">
    <subcellularLocation>
        <location evidence="1">Membrane</location>
        <topology evidence="1">Multi-pass membrane protein</topology>
    </subcellularLocation>
</comment>
<dbReference type="Proteomes" id="UP000636479">
    <property type="component" value="Unassembled WGS sequence"/>
</dbReference>
<organism evidence="11 12">
    <name type="scientific">Mycena indigotica</name>
    <dbReference type="NCBI Taxonomy" id="2126181"/>
    <lineage>
        <taxon>Eukaryota</taxon>
        <taxon>Fungi</taxon>
        <taxon>Dikarya</taxon>
        <taxon>Basidiomycota</taxon>
        <taxon>Agaricomycotina</taxon>
        <taxon>Agaricomycetes</taxon>
        <taxon>Agaricomycetidae</taxon>
        <taxon>Agaricales</taxon>
        <taxon>Marasmiineae</taxon>
        <taxon>Mycenaceae</taxon>
        <taxon>Mycena</taxon>
    </lineage>
</organism>
<protein>
    <submittedName>
        <fullName evidence="11">Signal transduction protein</fullName>
    </submittedName>
</protein>
<evidence type="ECO:0000256" key="4">
    <source>
        <dbReference type="ARBA" id="ARBA00022989"/>
    </source>
</evidence>
<keyword evidence="5 8" id="KW-0472">Membrane</keyword>
<dbReference type="AlphaFoldDB" id="A0A8H6WGS6"/>
<evidence type="ECO:0000256" key="3">
    <source>
        <dbReference type="ARBA" id="ARBA00022692"/>
    </source>
</evidence>
<evidence type="ECO:0000256" key="6">
    <source>
        <dbReference type="SAM" id="Coils"/>
    </source>
</evidence>
<dbReference type="InterPro" id="IPR004331">
    <property type="entry name" value="SPX_dom"/>
</dbReference>
<evidence type="ECO:0000259" key="9">
    <source>
        <dbReference type="PROSITE" id="PS51380"/>
    </source>
</evidence>
<evidence type="ECO:0000259" key="10">
    <source>
        <dbReference type="PROSITE" id="PS51382"/>
    </source>
</evidence>
<keyword evidence="6" id="KW-0175">Coiled coil</keyword>
<dbReference type="PROSITE" id="PS51380">
    <property type="entry name" value="EXS"/>
    <property type="match status" value="1"/>
</dbReference>
<dbReference type="Pfam" id="PF03124">
    <property type="entry name" value="EXS"/>
    <property type="match status" value="1"/>
</dbReference>
<dbReference type="GO" id="GO:0005886">
    <property type="term" value="C:plasma membrane"/>
    <property type="evidence" value="ECO:0007669"/>
    <property type="project" value="TreeGrafter"/>
</dbReference>
<dbReference type="PANTHER" id="PTHR10783:SF103">
    <property type="entry name" value="SOLUTE CARRIER FAMILY 53 MEMBER 1"/>
    <property type="match status" value="1"/>
</dbReference>
<feature type="transmembrane region" description="Helical" evidence="8">
    <location>
        <begin position="523"/>
        <end position="547"/>
    </location>
</feature>
<dbReference type="InterPro" id="IPR004342">
    <property type="entry name" value="EXS_C"/>
</dbReference>
<evidence type="ECO:0000256" key="5">
    <source>
        <dbReference type="ARBA" id="ARBA00023136"/>
    </source>
</evidence>
<name>A0A8H6WGS6_9AGAR</name>
<keyword evidence="3 8" id="KW-0812">Transmembrane</keyword>
<evidence type="ECO:0000313" key="11">
    <source>
        <dbReference type="EMBL" id="KAF7316201.1"/>
    </source>
</evidence>
<dbReference type="EMBL" id="JACAZF010000001">
    <property type="protein sequence ID" value="KAF7316201.1"/>
    <property type="molecule type" value="Genomic_DNA"/>
</dbReference>
<dbReference type="RefSeq" id="XP_037226224.1">
    <property type="nucleotide sequence ID" value="XM_037358314.1"/>
</dbReference>
<keyword evidence="4 8" id="KW-1133">Transmembrane helix</keyword>
<feature type="transmembrane region" description="Helical" evidence="8">
    <location>
        <begin position="753"/>
        <end position="773"/>
    </location>
</feature>
<dbReference type="PANTHER" id="PTHR10783">
    <property type="entry name" value="XENOTROPIC AND POLYTROPIC RETROVIRUS RECEPTOR 1-RELATED"/>
    <property type="match status" value="1"/>
</dbReference>
<dbReference type="CDD" id="cd14475">
    <property type="entry name" value="SPX_SYG1_like"/>
    <property type="match status" value="1"/>
</dbReference>
<feature type="domain" description="EXS" evidence="9">
    <location>
        <begin position="686"/>
        <end position="879"/>
    </location>
</feature>
<dbReference type="GO" id="GO:0016036">
    <property type="term" value="P:cellular response to phosphate starvation"/>
    <property type="evidence" value="ECO:0007669"/>
    <property type="project" value="TreeGrafter"/>
</dbReference>
<feature type="region of interest" description="Disordered" evidence="7">
    <location>
        <begin position="156"/>
        <end position="178"/>
    </location>
</feature>
<evidence type="ECO:0000256" key="7">
    <source>
        <dbReference type="SAM" id="MobiDB-lite"/>
    </source>
</evidence>
<evidence type="ECO:0000256" key="8">
    <source>
        <dbReference type="SAM" id="Phobius"/>
    </source>
</evidence>
<feature type="transmembrane region" description="Helical" evidence="8">
    <location>
        <begin position="572"/>
        <end position="591"/>
    </location>
</feature>
<feature type="domain" description="SPX" evidence="10">
    <location>
        <begin position="1"/>
        <end position="415"/>
    </location>
</feature>
<comment type="caution">
    <text evidence="11">The sequence shown here is derived from an EMBL/GenBank/DDBJ whole genome shotgun (WGS) entry which is preliminary data.</text>
</comment>
<dbReference type="GO" id="GO:0006817">
    <property type="term" value="P:phosphate ion transport"/>
    <property type="evidence" value="ECO:0007669"/>
    <property type="project" value="TreeGrafter"/>
</dbReference>
<feature type="coiled-coil region" evidence="6">
    <location>
        <begin position="273"/>
        <end position="303"/>
    </location>
</feature>
<dbReference type="GeneID" id="59340830"/>
<evidence type="ECO:0000256" key="2">
    <source>
        <dbReference type="ARBA" id="ARBA00009665"/>
    </source>
</evidence>